<comment type="similarity">
    <text evidence="1">Belongs to the sulfatase family.</text>
</comment>
<proteinExistence type="inferred from homology"/>
<sequence>MKSKTTTLFAALFCFTMAAASGRAAEQPNILYLVVDDLDRADLGCYGGSIPTPHIDQLAREGVRFTSCYATSAVCTPSRYNLLTGQYASRSKWLRENECPDTTNAFIRWNTNLEPGDETLATFLNDYHTGYVGKWHNGLPILRHIPAVSEPQDPEMAAHYIENQKTACRFIEKTAGFDEARAVYLTNIFWLPLSQRLMTHHQHWLTHQAVSYLKSTPPAKPFLLYMATTLPHVPSAMGALNGDPRASLLGYRDEHLNIQPSYANLKERVAQAGPFQDEEAEGIYAATIWLDDAVGRILQELEENGQADNTIVVLVSDHERHEKMTCNMGKTTLIIRAPGIKPAVVDTLVSTVDIVPTLMDLCGKKVAPKQFDGRSFSAALHGNPAEIQDAVYQEITYTRAVTTKQWKYIATRFPEEIQAKITPDNRRDFNQEGTTYSVGDSNLARVRYNSDKKFPGYYDDDQLYNLTEDPNEQTNLAQKPEYAGVLAEMKKKLRTYSLDLPHQFAEFTDSDLQ</sequence>
<dbReference type="SUPFAM" id="SSF53649">
    <property type="entry name" value="Alkaline phosphatase-like"/>
    <property type="match status" value="1"/>
</dbReference>
<gene>
    <name evidence="7" type="ORF">PDESU_02550</name>
</gene>
<evidence type="ECO:0000256" key="2">
    <source>
        <dbReference type="ARBA" id="ARBA00022723"/>
    </source>
</evidence>
<keyword evidence="2" id="KW-0479">Metal-binding</keyword>
<feature type="signal peptide" evidence="5">
    <location>
        <begin position="1"/>
        <end position="20"/>
    </location>
</feature>
<dbReference type="InterPro" id="IPR000917">
    <property type="entry name" value="Sulfatase_N"/>
</dbReference>
<keyword evidence="8" id="KW-1185">Reference proteome</keyword>
<dbReference type="GO" id="GO:0046872">
    <property type="term" value="F:metal ion binding"/>
    <property type="evidence" value="ECO:0007669"/>
    <property type="project" value="UniProtKB-KW"/>
</dbReference>
<organism evidence="7 8">
    <name type="scientific">Pontiella desulfatans</name>
    <dbReference type="NCBI Taxonomy" id="2750659"/>
    <lineage>
        <taxon>Bacteria</taxon>
        <taxon>Pseudomonadati</taxon>
        <taxon>Kiritimatiellota</taxon>
        <taxon>Kiritimatiellia</taxon>
        <taxon>Kiritimatiellales</taxon>
        <taxon>Pontiellaceae</taxon>
        <taxon>Pontiella</taxon>
    </lineage>
</organism>
<dbReference type="PANTHER" id="PTHR42693">
    <property type="entry name" value="ARYLSULFATASE FAMILY MEMBER"/>
    <property type="match status" value="1"/>
</dbReference>
<evidence type="ECO:0000256" key="1">
    <source>
        <dbReference type="ARBA" id="ARBA00008779"/>
    </source>
</evidence>
<dbReference type="InterPro" id="IPR050738">
    <property type="entry name" value="Sulfatase"/>
</dbReference>
<feature type="chain" id="PRO_5028944788" evidence="5">
    <location>
        <begin position="21"/>
        <end position="513"/>
    </location>
</feature>
<feature type="domain" description="Sulfatase N-terminal" evidence="6">
    <location>
        <begin position="28"/>
        <end position="363"/>
    </location>
</feature>
<evidence type="ECO:0000256" key="5">
    <source>
        <dbReference type="SAM" id="SignalP"/>
    </source>
</evidence>
<keyword evidence="5" id="KW-0732">Signal</keyword>
<dbReference type="PANTHER" id="PTHR42693:SF33">
    <property type="entry name" value="ARYLSULFATASE"/>
    <property type="match status" value="1"/>
</dbReference>
<accession>A0A6C2U270</accession>
<dbReference type="Gene3D" id="3.40.720.10">
    <property type="entry name" value="Alkaline Phosphatase, subunit A"/>
    <property type="match status" value="1"/>
</dbReference>
<evidence type="ECO:0000256" key="3">
    <source>
        <dbReference type="ARBA" id="ARBA00022801"/>
    </source>
</evidence>
<keyword evidence="4" id="KW-0106">Calcium</keyword>
<name>A0A6C2U270_PONDE</name>
<dbReference type="InterPro" id="IPR017850">
    <property type="entry name" value="Alkaline_phosphatase_core_sf"/>
</dbReference>
<evidence type="ECO:0000256" key="4">
    <source>
        <dbReference type="ARBA" id="ARBA00022837"/>
    </source>
</evidence>
<dbReference type="AlphaFoldDB" id="A0A6C2U270"/>
<evidence type="ECO:0000259" key="6">
    <source>
        <dbReference type="Pfam" id="PF00884"/>
    </source>
</evidence>
<dbReference type="Pfam" id="PF00884">
    <property type="entry name" value="Sulfatase"/>
    <property type="match status" value="1"/>
</dbReference>
<reference evidence="7 8" key="1">
    <citation type="submission" date="2019-04" db="EMBL/GenBank/DDBJ databases">
        <authorList>
            <person name="Van Vliet M D."/>
        </authorList>
    </citation>
    <scope>NUCLEOTIDE SEQUENCE [LARGE SCALE GENOMIC DNA]</scope>
    <source>
        <strain evidence="7 8">F1</strain>
    </source>
</reference>
<dbReference type="GO" id="GO:0004065">
    <property type="term" value="F:arylsulfatase activity"/>
    <property type="evidence" value="ECO:0007669"/>
    <property type="project" value="TreeGrafter"/>
</dbReference>
<dbReference type="EMBL" id="CAAHFG010000001">
    <property type="protein sequence ID" value="VGO13993.1"/>
    <property type="molecule type" value="Genomic_DNA"/>
</dbReference>
<dbReference type="PROSITE" id="PS00523">
    <property type="entry name" value="SULFATASE_1"/>
    <property type="match status" value="1"/>
</dbReference>
<protein>
    <submittedName>
        <fullName evidence="7">Arylsulfatase</fullName>
    </submittedName>
</protein>
<keyword evidence="3" id="KW-0378">Hydrolase</keyword>
<dbReference type="Proteomes" id="UP000366872">
    <property type="component" value="Unassembled WGS sequence"/>
</dbReference>
<dbReference type="RefSeq" id="WP_168442209.1">
    <property type="nucleotide sequence ID" value="NZ_CAAHFG010000001.1"/>
</dbReference>
<evidence type="ECO:0000313" key="8">
    <source>
        <dbReference type="Proteomes" id="UP000366872"/>
    </source>
</evidence>
<evidence type="ECO:0000313" key="7">
    <source>
        <dbReference type="EMBL" id="VGO13993.1"/>
    </source>
</evidence>
<dbReference type="InterPro" id="IPR024607">
    <property type="entry name" value="Sulfatase_CS"/>
</dbReference>